<name>A0A1Q9D5T0_SYMMI</name>
<organism evidence="4 5">
    <name type="scientific">Symbiodinium microadriaticum</name>
    <name type="common">Dinoflagellate</name>
    <name type="synonym">Zooxanthella microadriatica</name>
    <dbReference type="NCBI Taxonomy" id="2951"/>
    <lineage>
        <taxon>Eukaryota</taxon>
        <taxon>Sar</taxon>
        <taxon>Alveolata</taxon>
        <taxon>Dinophyceae</taxon>
        <taxon>Suessiales</taxon>
        <taxon>Symbiodiniaceae</taxon>
        <taxon>Symbiodinium</taxon>
    </lineage>
</organism>
<comment type="caution">
    <text evidence="4">The sequence shown here is derived from an EMBL/GenBank/DDBJ whole genome shotgun (WGS) entry which is preliminary data.</text>
</comment>
<evidence type="ECO:0000313" key="4">
    <source>
        <dbReference type="EMBL" id="OLP90571.1"/>
    </source>
</evidence>
<evidence type="ECO:0000256" key="2">
    <source>
        <dbReference type="SAM" id="Phobius"/>
    </source>
</evidence>
<gene>
    <name evidence="4" type="ORF">AK812_SmicGene27841</name>
</gene>
<dbReference type="AlphaFoldDB" id="A0A1Q9D5T0"/>
<dbReference type="Gene3D" id="1.10.238.10">
    <property type="entry name" value="EF-hand"/>
    <property type="match status" value="1"/>
</dbReference>
<proteinExistence type="predicted"/>
<dbReference type="SUPFAM" id="SSF47473">
    <property type="entry name" value="EF-hand"/>
    <property type="match status" value="1"/>
</dbReference>
<dbReference type="SMART" id="SM00054">
    <property type="entry name" value="EFh"/>
    <property type="match status" value="2"/>
</dbReference>
<keyword evidence="2" id="KW-0472">Membrane</keyword>
<dbReference type="Proteomes" id="UP000186817">
    <property type="component" value="Unassembled WGS sequence"/>
</dbReference>
<dbReference type="CDD" id="cd00051">
    <property type="entry name" value="EFh"/>
    <property type="match status" value="1"/>
</dbReference>
<keyword evidence="1" id="KW-0106">Calcium</keyword>
<keyword evidence="2" id="KW-0812">Transmembrane</keyword>
<feature type="transmembrane region" description="Helical" evidence="2">
    <location>
        <begin position="125"/>
        <end position="145"/>
    </location>
</feature>
<dbReference type="GO" id="GO:0005509">
    <property type="term" value="F:calcium ion binding"/>
    <property type="evidence" value="ECO:0007669"/>
    <property type="project" value="InterPro"/>
</dbReference>
<dbReference type="OrthoDB" id="432145at2759"/>
<evidence type="ECO:0000313" key="5">
    <source>
        <dbReference type="Proteomes" id="UP000186817"/>
    </source>
</evidence>
<accession>A0A1Q9D5T0</accession>
<dbReference type="EMBL" id="LSRX01000704">
    <property type="protein sequence ID" value="OLP90571.1"/>
    <property type="molecule type" value="Genomic_DNA"/>
</dbReference>
<dbReference type="InterPro" id="IPR011992">
    <property type="entry name" value="EF-hand-dom_pair"/>
</dbReference>
<dbReference type="InterPro" id="IPR018247">
    <property type="entry name" value="EF_Hand_1_Ca_BS"/>
</dbReference>
<feature type="domain" description="EF-hand" evidence="3">
    <location>
        <begin position="212"/>
        <end position="247"/>
    </location>
</feature>
<dbReference type="PROSITE" id="PS50222">
    <property type="entry name" value="EF_HAND_2"/>
    <property type="match status" value="1"/>
</dbReference>
<dbReference type="PROSITE" id="PS00018">
    <property type="entry name" value="EF_HAND_1"/>
    <property type="match status" value="1"/>
</dbReference>
<evidence type="ECO:0000259" key="3">
    <source>
        <dbReference type="PROSITE" id="PS50222"/>
    </source>
</evidence>
<dbReference type="InterPro" id="IPR002048">
    <property type="entry name" value="EF_hand_dom"/>
</dbReference>
<reference evidence="4 5" key="1">
    <citation type="submission" date="2016-02" db="EMBL/GenBank/DDBJ databases">
        <title>Genome analysis of coral dinoflagellate symbionts highlights evolutionary adaptations to a symbiotic lifestyle.</title>
        <authorList>
            <person name="Aranda M."/>
            <person name="Li Y."/>
            <person name="Liew Y.J."/>
            <person name="Baumgarten S."/>
            <person name="Simakov O."/>
            <person name="Wilson M."/>
            <person name="Piel J."/>
            <person name="Ashoor H."/>
            <person name="Bougouffa S."/>
            <person name="Bajic V.B."/>
            <person name="Ryu T."/>
            <person name="Ravasi T."/>
            <person name="Bayer T."/>
            <person name="Micklem G."/>
            <person name="Kim H."/>
            <person name="Bhak J."/>
            <person name="Lajeunesse T.C."/>
            <person name="Voolstra C.R."/>
        </authorList>
    </citation>
    <scope>NUCLEOTIDE SEQUENCE [LARGE SCALE GENOMIC DNA]</scope>
    <source>
        <strain evidence="4 5">CCMP2467</strain>
    </source>
</reference>
<keyword evidence="5" id="KW-1185">Reference proteome</keyword>
<evidence type="ECO:0000256" key="1">
    <source>
        <dbReference type="ARBA" id="ARBA00022837"/>
    </source>
</evidence>
<protein>
    <recommendedName>
        <fullName evidence="3">EF-hand domain-containing protein</fullName>
    </recommendedName>
</protein>
<sequence length="400" mass="44222">MGYSNAIVPDVVDFSGIAENNLIIEFYDENKKACLCIHRSISPVVPVAQTGQFARSAGFPFRPADRTERTTWLIGPNGCDRRVGLLTVRDCPGTFIGLWHRSLLDVCLPLRDWGTWAAGCPAVQLLVYVMFMLFCMANVVTGFFCEHAFEMAQADKDQVIMDQIRFREDHIQAFKAMFGHVDVEEEESITFDQLELLLSREDMQAYLSHLDITVESTGSMFKLLDTDGSGELSIEEFVDGLLRLKGQAKTIDLVGISYDIRRQAVVMAEFMDFVEEQFEEVLAQPSDEPKVHAVHSKNLVYGTSSGNGRNTFQEDPAAVYDIGQEVPSALACLHSLAVGALASVGLLHGAYLPARVTDLLEAAVVRSLEPEQKLLEQKNLNTPMGPALAGAPLPPFDRLC</sequence>
<keyword evidence="2" id="KW-1133">Transmembrane helix</keyword>